<dbReference type="InterPro" id="IPR000160">
    <property type="entry name" value="GGDEF_dom"/>
</dbReference>
<dbReference type="RefSeq" id="WP_252166806.1">
    <property type="nucleotide sequence ID" value="NZ_CP084930.1"/>
</dbReference>
<protein>
    <submittedName>
        <fullName evidence="3">Sensor domain-containing diguanylate cyclase</fullName>
    </submittedName>
</protein>
<dbReference type="InterPro" id="IPR029016">
    <property type="entry name" value="GAF-like_dom_sf"/>
</dbReference>
<dbReference type="InterPro" id="IPR029787">
    <property type="entry name" value="Nucleotide_cyclase"/>
</dbReference>
<feature type="domain" description="GGDEF" evidence="2">
    <location>
        <begin position="343"/>
        <end position="477"/>
    </location>
</feature>
<dbReference type="PROSITE" id="PS50113">
    <property type="entry name" value="PAC"/>
    <property type="match status" value="1"/>
</dbReference>
<dbReference type="PANTHER" id="PTHR43102">
    <property type="entry name" value="SLR1143 PROTEIN"/>
    <property type="match status" value="1"/>
</dbReference>
<evidence type="ECO:0000259" key="1">
    <source>
        <dbReference type="PROSITE" id="PS50113"/>
    </source>
</evidence>
<sequence length="494" mass="52827">MALHDPLLADRCATLAELALLDTPEEAEFQSAVLLARQIFDCPIAMVSLVDRHRQWFKARCGLEARQVPREHAFCAHAVLSDEVMVIEDAAADPRFSANPLVIGAEGVRFYAGAPLRPTGAGTDAAGPAIGTLCLIDTAPRRFGPEARLQLARLAGLVDGLIRARAAAAATLRLSREVQADAAVIARKNRQLRQAERMAGIGSWRLSLADASVEWSDQVFAIHDMPVGPAPTRAAALAFYPPADRARIAALIDDAVATGAPFTFESALISATGARKYVRGSGEVERSEAGPIAVVGVFQDMTERHRYELELKHSASTDSLTGLANRAEFEAHLDEAVAQAPGTPLALLLIDLDGFKPINDNHGHEAGDAVLRRVGEVLRGPGMGQNFTARLGGDEFVLLVRRPRDCAALPALVQTVLRALRQMVTQDGARRIVTATVGAVLAEAPIAGSELLRRADLALYAAKRAERGTGRLYGTDTVIRPWGEAPAVPMLKRG</sequence>
<dbReference type="EMBL" id="CP084930">
    <property type="protein sequence ID" value="USI72995.1"/>
    <property type="molecule type" value="Genomic_DNA"/>
</dbReference>
<dbReference type="Proteomes" id="UP001056937">
    <property type="component" value="Chromosome 1"/>
</dbReference>
<dbReference type="PANTHER" id="PTHR43102:SF2">
    <property type="entry name" value="GAF DOMAIN-CONTAINING PROTEIN"/>
    <property type="match status" value="1"/>
</dbReference>
<dbReference type="SUPFAM" id="SSF55073">
    <property type="entry name" value="Nucleotide cyclase"/>
    <property type="match status" value="1"/>
</dbReference>
<organism evidence="3 4">
    <name type="scientific">Sphingomonas morindae</name>
    <dbReference type="NCBI Taxonomy" id="1541170"/>
    <lineage>
        <taxon>Bacteria</taxon>
        <taxon>Pseudomonadati</taxon>
        <taxon>Pseudomonadota</taxon>
        <taxon>Alphaproteobacteria</taxon>
        <taxon>Sphingomonadales</taxon>
        <taxon>Sphingomonadaceae</taxon>
        <taxon>Sphingomonas</taxon>
    </lineage>
</organism>
<dbReference type="NCBIfam" id="TIGR00254">
    <property type="entry name" value="GGDEF"/>
    <property type="match status" value="1"/>
</dbReference>
<dbReference type="SUPFAM" id="SSF55785">
    <property type="entry name" value="PYP-like sensor domain (PAS domain)"/>
    <property type="match status" value="1"/>
</dbReference>
<dbReference type="InterPro" id="IPR043128">
    <property type="entry name" value="Rev_trsase/Diguanyl_cyclase"/>
</dbReference>
<dbReference type="InterPro" id="IPR000700">
    <property type="entry name" value="PAS-assoc_C"/>
</dbReference>
<evidence type="ECO:0000259" key="2">
    <source>
        <dbReference type="PROSITE" id="PS50887"/>
    </source>
</evidence>
<feature type="domain" description="PAC" evidence="1">
    <location>
        <begin position="262"/>
        <end position="313"/>
    </location>
</feature>
<dbReference type="CDD" id="cd01949">
    <property type="entry name" value="GGDEF"/>
    <property type="match status" value="1"/>
</dbReference>
<dbReference type="Gene3D" id="3.30.450.20">
    <property type="entry name" value="PAS domain"/>
    <property type="match status" value="1"/>
</dbReference>
<dbReference type="SMART" id="SM00267">
    <property type="entry name" value="GGDEF"/>
    <property type="match status" value="1"/>
</dbReference>
<dbReference type="SMART" id="SM00065">
    <property type="entry name" value="GAF"/>
    <property type="match status" value="1"/>
</dbReference>
<name>A0ABY4X8L2_9SPHN</name>
<accession>A0ABY4X8L2</accession>
<dbReference type="InterPro" id="IPR035965">
    <property type="entry name" value="PAS-like_dom_sf"/>
</dbReference>
<dbReference type="InterPro" id="IPR003018">
    <property type="entry name" value="GAF"/>
</dbReference>
<dbReference type="Pfam" id="PF00990">
    <property type="entry name" value="GGDEF"/>
    <property type="match status" value="1"/>
</dbReference>
<dbReference type="SUPFAM" id="SSF55781">
    <property type="entry name" value="GAF domain-like"/>
    <property type="match status" value="1"/>
</dbReference>
<dbReference type="PROSITE" id="PS50887">
    <property type="entry name" value="GGDEF"/>
    <property type="match status" value="1"/>
</dbReference>
<proteinExistence type="predicted"/>
<keyword evidence="4" id="KW-1185">Reference proteome</keyword>
<evidence type="ECO:0000313" key="3">
    <source>
        <dbReference type="EMBL" id="USI72995.1"/>
    </source>
</evidence>
<dbReference type="Pfam" id="PF01590">
    <property type="entry name" value="GAF"/>
    <property type="match status" value="1"/>
</dbReference>
<dbReference type="Gene3D" id="3.30.70.270">
    <property type="match status" value="1"/>
</dbReference>
<evidence type="ECO:0000313" key="4">
    <source>
        <dbReference type="Proteomes" id="UP001056937"/>
    </source>
</evidence>
<dbReference type="Gene3D" id="3.30.450.40">
    <property type="match status" value="1"/>
</dbReference>
<gene>
    <name evidence="3" type="ORF">LHA26_00510</name>
</gene>
<reference evidence="3" key="1">
    <citation type="journal article" date="2022" name="Toxins">
        <title>Genomic Analysis of Sphingopyxis sp. USTB-05 for Biodegrading Cyanobacterial Hepatotoxins.</title>
        <authorList>
            <person name="Liu C."/>
            <person name="Xu Q."/>
            <person name="Zhao Z."/>
            <person name="Zhang H."/>
            <person name="Liu X."/>
            <person name="Yin C."/>
            <person name="Liu Y."/>
            <person name="Yan H."/>
        </authorList>
    </citation>
    <scope>NUCLEOTIDE SEQUENCE</scope>
    <source>
        <strain evidence="3">NBD5</strain>
    </source>
</reference>